<comment type="caution">
    <text evidence="3">The sequence shown here is derived from an EMBL/GenBank/DDBJ whole genome shotgun (WGS) entry which is preliminary data.</text>
</comment>
<sequence length="212" mass="22857">MVLDAVASGLFSAGRHLASSTSSEIDGAGLSADTFYAVRANTATQKFEKRFSSIGFKVKRQKLHREDIRDLTELTTARMEIYQLVGTLLLAFCMGWYTDSGVWDLPVWFTDLWLISNFAAVGYLLICVWLSMYAAVAARSAGTRLLTSYARLSIPTQAELDGIKNPIFFDAREVVKKLGFMGPGRTGDAAAAAAPPRQGGTPQPGGPPSALA</sequence>
<evidence type="ECO:0000256" key="1">
    <source>
        <dbReference type="SAM" id="MobiDB-lite"/>
    </source>
</evidence>
<feature type="region of interest" description="Disordered" evidence="1">
    <location>
        <begin position="186"/>
        <end position="212"/>
    </location>
</feature>
<dbReference type="EMBL" id="CAUYUJ010021492">
    <property type="protein sequence ID" value="CAK0904934.1"/>
    <property type="molecule type" value="Genomic_DNA"/>
</dbReference>
<feature type="transmembrane region" description="Helical" evidence="2">
    <location>
        <begin position="118"/>
        <end position="138"/>
    </location>
</feature>
<gene>
    <name evidence="3" type="ORF">PCOR1329_LOCUS80832</name>
</gene>
<evidence type="ECO:0000313" key="3">
    <source>
        <dbReference type="EMBL" id="CAK0904934.1"/>
    </source>
</evidence>
<evidence type="ECO:0000256" key="2">
    <source>
        <dbReference type="SAM" id="Phobius"/>
    </source>
</evidence>
<feature type="non-terminal residue" evidence="3">
    <location>
        <position position="212"/>
    </location>
</feature>
<reference evidence="3" key="1">
    <citation type="submission" date="2023-10" db="EMBL/GenBank/DDBJ databases">
        <authorList>
            <person name="Chen Y."/>
            <person name="Shah S."/>
            <person name="Dougan E. K."/>
            <person name="Thang M."/>
            <person name="Chan C."/>
        </authorList>
    </citation>
    <scope>NUCLEOTIDE SEQUENCE [LARGE SCALE GENOMIC DNA]</scope>
</reference>
<organism evidence="3 4">
    <name type="scientific">Prorocentrum cordatum</name>
    <dbReference type="NCBI Taxonomy" id="2364126"/>
    <lineage>
        <taxon>Eukaryota</taxon>
        <taxon>Sar</taxon>
        <taxon>Alveolata</taxon>
        <taxon>Dinophyceae</taxon>
        <taxon>Prorocentrales</taxon>
        <taxon>Prorocentraceae</taxon>
        <taxon>Prorocentrum</taxon>
    </lineage>
</organism>
<keyword evidence="2" id="KW-0812">Transmembrane</keyword>
<dbReference type="Proteomes" id="UP001189429">
    <property type="component" value="Unassembled WGS sequence"/>
</dbReference>
<name>A0ABN9XZF9_9DINO</name>
<evidence type="ECO:0008006" key="5">
    <source>
        <dbReference type="Google" id="ProtNLM"/>
    </source>
</evidence>
<proteinExistence type="predicted"/>
<feature type="transmembrane region" description="Helical" evidence="2">
    <location>
        <begin position="81"/>
        <end position="98"/>
    </location>
</feature>
<keyword evidence="2" id="KW-1133">Transmembrane helix</keyword>
<keyword evidence="4" id="KW-1185">Reference proteome</keyword>
<accession>A0ABN9XZF9</accession>
<protein>
    <recommendedName>
        <fullName evidence="5">Calcium uniporter protein</fullName>
    </recommendedName>
</protein>
<keyword evidence="2" id="KW-0472">Membrane</keyword>
<feature type="compositionally biased region" description="Low complexity" evidence="1">
    <location>
        <begin position="186"/>
        <end position="201"/>
    </location>
</feature>
<evidence type="ECO:0000313" key="4">
    <source>
        <dbReference type="Proteomes" id="UP001189429"/>
    </source>
</evidence>